<keyword evidence="5" id="KW-1133">Transmembrane helix</keyword>
<keyword evidence="9" id="KW-1185">Reference proteome</keyword>
<evidence type="ECO:0000256" key="7">
    <source>
        <dbReference type="RuleBase" id="RU368041"/>
    </source>
</evidence>
<reference evidence="9" key="2">
    <citation type="journal article" date="2007" name="PLoS Biol.">
        <title>Survey sequencing and comparative analysis of the elephant shark (Callorhinchus milii) genome.</title>
        <authorList>
            <person name="Venkatesh B."/>
            <person name="Kirkness E.F."/>
            <person name="Loh Y.H."/>
            <person name="Halpern A.L."/>
            <person name="Lee A.P."/>
            <person name="Johnson J."/>
            <person name="Dandona N."/>
            <person name="Viswanathan L.D."/>
            <person name="Tay A."/>
            <person name="Venter J.C."/>
            <person name="Strausberg R.L."/>
            <person name="Brenner S."/>
        </authorList>
    </citation>
    <scope>NUCLEOTIDE SEQUENCE [LARGE SCALE GENOMIC DNA]</scope>
</reference>
<evidence type="ECO:0000256" key="5">
    <source>
        <dbReference type="ARBA" id="ARBA00022989"/>
    </source>
</evidence>
<keyword evidence="4" id="KW-0812">Transmembrane</keyword>
<dbReference type="Proteomes" id="UP000314986">
    <property type="component" value="Unassembled WGS sequence"/>
</dbReference>
<organism evidence="8 9">
    <name type="scientific">Callorhinchus milii</name>
    <name type="common">Ghost shark</name>
    <dbReference type="NCBI Taxonomy" id="7868"/>
    <lineage>
        <taxon>Eukaryota</taxon>
        <taxon>Metazoa</taxon>
        <taxon>Chordata</taxon>
        <taxon>Craniata</taxon>
        <taxon>Vertebrata</taxon>
        <taxon>Chondrichthyes</taxon>
        <taxon>Holocephali</taxon>
        <taxon>Chimaeriformes</taxon>
        <taxon>Callorhinchidae</taxon>
        <taxon>Callorhinchus</taxon>
    </lineage>
</organism>
<reference evidence="8" key="5">
    <citation type="submission" date="2025-09" db="UniProtKB">
        <authorList>
            <consortium name="Ensembl"/>
        </authorList>
    </citation>
    <scope>IDENTIFICATION</scope>
</reference>
<reference evidence="9" key="3">
    <citation type="journal article" date="2014" name="Nature">
        <title>Elephant shark genome provides unique insights into gnathostome evolution.</title>
        <authorList>
            <consortium name="International Elephant Shark Genome Sequencing Consortium"/>
            <person name="Venkatesh B."/>
            <person name="Lee A.P."/>
            <person name="Ravi V."/>
            <person name="Maurya A.K."/>
            <person name="Lian M.M."/>
            <person name="Swann J.B."/>
            <person name="Ohta Y."/>
            <person name="Flajnik M.F."/>
            <person name="Sutoh Y."/>
            <person name="Kasahara M."/>
            <person name="Hoon S."/>
            <person name="Gangu V."/>
            <person name="Roy S.W."/>
            <person name="Irimia M."/>
            <person name="Korzh V."/>
            <person name="Kondrychyn I."/>
            <person name="Lim Z.W."/>
            <person name="Tay B.H."/>
            <person name="Tohari S."/>
            <person name="Kong K.W."/>
            <person name="Ho S."/>
            <person name="Lorente-Galdos B."/>
            <person name="Quilez J."/>
            <person name="Marques-Bonet T."/>
            <person name="Raney B.J."/>
            <person name="Ingham P.W."/>
            <person name="Tay A."/>
            <person name="Hillier L.W."/>
            <person name="Minx P."/>
            <person name="Boehm T."/>
            <person name="Wilson R.K."/>
            <person name="Brenner S."/>
            <person name="Warren W.C."/>
        </authorList>
    </citation>
    <scope>NUCLEOTIDE SEQUENCE [LARGE SCALE GENOMIC DNA]</scope>
</reference>
<dbReference type="STRING" id="7868.ENSCMIP00000046346"/>
<name>A0A4W3K3V5_CALMI</name>
<evidence type="ECO:0000256" key="4">
    <source>
        <dbReference type="ARBA" id="ARBA00022692"/>
    </source>
</evidence>
<dbReference type="InterPro" id="IPR008516">
    <property type="entry name" value="Na/K-Atpase_Interacting"/>
</dbReference>
<proteinExistence type="inferred from homology"/>
<reference evidence="8" key="4">
    <citation type="submission" date="2025-08" db="UniProtKB">
        <authorList>
            <consortium name="Ensembl"/>
        </authorList>
    </citation>
    <scope>IDENTIFICATION</scope>
</reference>
<keyword evidence="6" id="KW-0472">Membrane</keyword>
<dbReference type="PANTHER" id="PTHR13084:SF2">
    <property type="entry name" value="SODIUM_POTASSIUM-TRANSPORTING ATPASE SUBUNIT BETA-1-INTERACTING PROTEIN 3"/>
    <property type="match status" value="1"/>
</dbReference>
<dbReference type="PANTHER" id="PTHR13084">
    <property type="entry name" value="T-CELL LYMPHOMA BREAKPOINT-ASSOCIATED TARGET 1-RELATED"/>
    <property type="match status" value="1"/>
</dbReference>
<accession>A0A4W3K3V5</accession>
<reference evidence="9" key="1">
    <citation type="journal article" date="2006" name="Science">
        <title>Ancient noncoding elements conserved in the human genome.</title>
        <authorList>
            <person name="Venkatesh B."/>
            <person name="Kirkness E.F."/>
            <person name="Loh Y.H."/>
            <person name="Halpern A.L."/>
            <person name="Lee A.P."/>
            <person name="Johnson J."/>
            <person name="Dandona N."/>
            <person name="Viswanathan L.D."/>
            <person name="Tay A."/>
            <person name="Venter J.C."/>
            <person name="Strausberg R.L."/>
            <person name="Brenner S."/>
        </authorList>
    </citation>
    <scope>NUCLEOTIDE SEQUENCE [LARGE SCALE GENOMIC DNA]</scope>
</reference>
<dbReference type="InParanoid" id="A0A4W3K3V5"/>
<evidence type="ECO:0000313" key="8">
    <source>
        <dbReference type="Ensembl" id="ENSCMIP00000046346.1"/>
    </source>
</evidence>
<evidence type="ECO:0000256" key="3">
    <source>
        <dbReference type="ARBA" id="ARBA00022475"/>
    </source>
</evidence>
<comment type="subcellular location">
    <subcellularLocation>
        <location evidence="1 7">Cell membrane</location>
        <topology evidence="1 7">Multi-pass membrane protein</topology>
    </subcellularLocation>
</comment>
<dbReference type="AlphaFoldDB" id="A0A4W3K3V5"/>
<dbReference type="GO" id="GO:0002028">
    <property type="term" value="P:regulation of sodium ion transport"/>
    <property type="evidence" value="ECO:0007669"/>
    <property type="project" value="UniProtKB-UniRule"/>
</dbReference>
<dbReference type="Pfam" id="PF05640">
    <property type="entry name" value="NKAIN"/>
    <property type="match status" value="1"/>
</dbReference>
<evidence type="ECO:0000256" key="1">
    <source>
        <dbReference type="ARBA" id="ARBA00004651"/>
    </source>
</evidence>
<evidence type="ECO:0000313" key="9">
    <source>
        <dbReference type="Proteomes" id="UP000314986"/>
    </source>
</evidence>
<comment type="similarity">
    <text evidence="2 7">Belongs to the NKAIN family.</text>
</comment>
<dbReference type="Ensembl" id="ENSCMIT00000047006.1">
    <property type="protein sequence ID" value="ENSCMIP00000046346.1"/>
    <property type="gene ID" value="ENSCMIG00000019057.1"/>
</dbReference>
<keyword evidence="3 7" id="KW-1003">Cell membrane</keyword>
<dbReference type="GO" id="GO:0005886">
    <property type="term" value="C:plasma membrane"/>
    <property type="evidence" value="ECO:0007669"/>
    <property type="project" value="UniProtKB-SubCell"/>
</dbReference>
<evidence type="ECO:0000256" key="2">
    <source>
        <dbReference type="ARBA" id="ARBA00006364"/>
    </source>
</evidence>
<sequence>RGWWREGAPTCRQKESTFPKTRSIQEHSCVSLAKCVENFRFLESVHSSFQINMNVVGFVWGCYVMSVYFEGEDKFALFGGKNSISYSAQPSHRHISLTPIFLSA</sequence>
<protein>
    <recommendedName>
        <fullName evidence="7">Sodium/potassium-transporting ATPase subunit beta-1-interacting protein</fullName>
        <shortName evidence="7">Na(+)/K(+)-transporting ATPase subunit beta-1-interacting protein</shortName>
    </recommendedName>
</protein>
<dbReference type="OMA" id="WWREGAP"/>
<evidence type="ECO:0000256" key="6">
    <source>
        <dbReference type="ARBA" id="ARBA00023136"/>
    </source>
</evidence>